<evidence type="ECO:0000313" key="1">
    <source>
        <dbReference type="EMBL" id="CAA0123028.1"/>
    </source>
</evidence>
<dbReference type="AlphaFoldDB" id="A0A5S9QVM3"/>
<dbReference type="EMBL" id="CACSIO010000045">
    <property type="protein sequence ID" value="CAA0123028.1"/>
    <property type="molecule type" value="Genomic_DNA"/>
</dbReference>
<sequence length="91" mass="10268">MLSFQSTIGRNPEILFSDVDQEIILMNLESGSYFTLNAVGSEIWNLLESDMSIDALVHELITRFEISVEDCQKSVMTYIQKLIDVAAVSIH</sequence>
<reference evidence="1 2" key="1">
    <citation type="submission" date="2019-11" db="EMBL/GenBank/DDBJ databases">
        <authorList>
            <person name="Holert J."/>
        </authorList>
    </citation>
    <scope>NUCLEOTIDE SEQUENCE [LARGE SCALE GENOMIC DNA]</scope>
    <source>
        <strain evidence="1">SB11_3</strain>
    </source>
</reference>
<dbReference type="Gene3D" id="1.10.10.1150">
    <property type="entry name" value="Coenzyme PQQ synthesis protein D (PqqD)"/>
    <property type="match status" value="1"/>
</dbReference>
<organism evidence="1 2">
    <name type="scientific">BD1-7 clade bacterium</name>
    <dbReference type="NCBI Taxonomy" id="2029982"/>
    <lineage>
        <taxon>Bacteria</taxon>
        <taxon>Pseudomonadati</taxon>
        <taxon>Pseudomonadota</taxon>
        <taxon>Gammaproteobacteria</taxon>
        <taxon>Cellvibrionales</taxon>
        <taxon>Spongiibacteraceae</taxon>
        <taxon>BD1-7 clade</taxon>
    </lineage>
</organism>
<gene>
    <name evidence="1" type="ORF">OPDIPICF_02760</name>
</gene>
<dbReference type="InterPro" id="IPR041881">
    <property type="entry name" value="PqqD_sf"/>
</dbReference>
<dbReference type="Pfam" id="PF05402">
    <property type="entry name" value="PqqD"/>
    <property type="match status" value="1"/>
</dbReference>
<proteinExistence type="predicted"/>
<dbReference type="OrthoDB" id="9800554at2"/>
<evidence type="ECO:0008006" key="3">
    <source>
        <dbReference type="Google" id="ProtNLM"/>
    </source>
</evidence>
<evidence type="ECO:0000313" key="2">
    <source>
        <dbReference type="Proteomes" id="UP000441399"/>
    </source>
</evidence>
<protein>
    <recommendedName>
        <fullName evidence="3">Coenzyme PQQ synthesis protein D</fullName>
    </recommendedName>
</protein>
<accession>A0A5S9QVM3</accession>
<name>A0A5S9QVM3_9GAMM</name>
<dbReference type="Proteomes" id="UP000441399">
    <property type="component" value="Unassembled WGS sequence"/>
</dbReference>
<dbReference type="InterPro" id="IPR008792">
    <property type="entry name" value="PQQD"/>
</dbReference>
<keyword evidence="2" id="KW-1185">Reference proteome</keyword>